<dbReference type="EMBL" id="DAKRPA010000001">
    <property type="protein sequence ID" value="DBA05285.1"/>
    <property type="molecule type" value="Genomic_DNA"/>
</dbReference>
<feature type="transmembrane region" description="Helical" evidence="5">
    <location>
        <begin position="406"/>
        <end position="426"/>
    </location>
</feature>
<keyword evidence="4 5" id="KW-0472">Membrane</keyword>
<sequence length="679" mass="73899">MAFDSEGGHNASALTYHALESPSASKPMAQVRRRRFNIEVVEDALATAGPTWMFPGGGNAQRVHVPDDELDVIKDKLSKPKHQLGEWPATSICGNDILSSVLYSASLVAAKAGKLMPVPLIMVSLVLYFFRFIYEEVVTAIPLNGGSYNVLLNTTSKRTAALAASLGILSYVATGVVSGTSALSYLGKLVSLNVTWWTVALLLFFALLALIGITESSKVAMVIFFHHALVLTVLAVTEFVYAVKHPHIFTDNMKVKYPDVDFCGSTISGNVGTAILFGFGASMLGITGFESSAQFVEEQAPGVFRKTLRNMWCMVSVFNISLGFLTLALLPLEGKGGIYESADALLAEAALVAGGEWLKKWVAIDAFVVLAGAVLTSYVGITGLVRRLANDRVLPSFLARQNKLRGTNHFIIILYFLLASSLVLILDADATILGGVYTYAFLGLMTLFASGCMLLKAKRADIPRDISAPWWVVVFGIIMVVIAIFANLLGDPKILVYFALYFIAVTSVMFVMLERVSLLRALLSVMKKVMPSRHRSTSDTAIEHTGARGGRTIANAIVGINEAPIVFFCKSPNLTIINKAIVYVRRNEQTHNLRIIHLYSDEEATAETLDAFKEVVGLFDHIYPKIRIDFVSIQGEFSPAMVEWVAQSMNIPTNMMFIKQPSNSSAHQVSSSGVRVITA</sequence>
<dbReference type="Gene3D" id="1.20.1740.10">
    <property type="entry name" value="Amino acid/polyamine transporter I"/>
    <property type="match status" value="1"/>
</dbReference>
<proteinExistence type="predicted"/>
<dbReference type="Proteomes" id="UP001146120">
    <property type="component" value="Unassembled WGS sequence"/>
</dbReference>
<dbReference type="GO" id="GO:0016020">
    <property type="term" value="C:membrane"/>
    <property type="evidence" value="ECO:0007669"/>
    <property type="project" value="UniProtKB-SubCell"/>
</dbReference>
<feature type="transmembrane region" description="Helical" evidence="5">
    <location>
        <begin position="361"/>
        <end position="385"/>
    </location>
</feature>
<dbReference type="PANTHER" id="PTHR43243">
    <property type="entry name" value="INNER MEMBRANE TRANSPORTER YGJI-RELATED"/>
    <property type="match status" value="1"/>
</dbReference>
<feature type="transmembrane region" description="Helical" evidence="5">
    <location>
        <begin position="219"/>
        <end position="243"/>
    </location>
</feature>
<feature type="transmembrane region" description="Helical" evidence="5">
    <location>
        <begin position="311"/>
        <end position="332"/>
    </location>
</feature>
<organism evidence="6 7">
    <name type="scientific">Lagenidium giganteum</name>
    <dbReference type="NCBI Taxonomy" id="4803"/>
    <lineage>
        <taxon>Eukaryota</taxon>
        <taxon>Sar</taxon>
        <taxon>Stramenopiles</taxon>
        <taxon>Oomycota</taxon>
        <taxon>Peronosporomycetes</taxon>
        <taxon>Pythiales</taxon>
        <taxon>Pythiaceae</taxon>
    </lineage>
</organism>
<keyword evidence="3 5" id="KW-1133">Transmembrane helix</keyword>
<comment type="subcellular location">
    <subcellularLocation>
        <location evidence="1">Membrane</location>
        <topology evidence="1">Multi-pass membrane protein</topology>
    </subcellularLocation>
</comment>
<comment type="caution">
    <text evidence="6">The sequence shown here is derived from an EMBL/GenBank/DDBJ whole genome shotgun (WGS) entry which is preliminary data.</text>
</comment>
<evidence type="ECO:0008006" key="8">
    <source>
        <dbReference type="Google" id="ProtNLM"/>
    </source>
</evidence>
<reference evidence="6" key="2">
    <citation type="journal article" date="2023" name="Microbiol Resour">
        <title>Decontamination and Annotation of the Draft Genome Sequence of the Oomycete Lagenidium giganteum ARSEF 373.</title>
        <authorList>
            <person name="Morgan W.R."/>
            <person name="Tartar A."/>
        </authorList>
    </citation>
    <scope>NUCLEOTIDE SEQUENCE</scope>
    <source>
        <strain evidence="6">ARSEF 373</strain>
    </source>
</reference>
<dbReference type="AlphaFoldDB" id="A0AAV2ZRX9"/>
<protein>
    <recommendedName>
        <fullName evidence="8">Transmembrane protein</fullName>
    </recommendedName>
</protein>
<dbReference type="PANTHER" id="PTHR43243:SF11">
    <property type="entry name" value="AMINO ACID PERMEASE_ SLC12A DOMAIN-CONTAINING PROTEIN"/>
    <property type="match status" value="1"/>
</dbReference>
<accession>A0AAV2ZRX9</accession>
<feature type="transmembrane region" description="Helical" evidence="5">
    <location>
        <begin position="432"/>
        <end position="455"/>
    </location>
</feature>
<reference evidence="6" key="1">
    <citation type="submission" date="2022-11" db="EMBL/GenBank/DDBJ databases">
        <authorList>
            <person name="Morgan W.R."/>
            <person name="Tartar A."/>
        </authorList>
    </citation>
    <scope>NUCLEOTIDE SEQUENCE</scope>
    <source>
        <strain evidence="6">ARSEF 373</strain>
    </source>
</reference>
<name>A0AAV2ZRX9_9STRA</name>
<gene>
    <name evidence="6" type="ORF">N0F65_007447</name>
</gene>
<dbReference type="InterPro" id="IPR002293">
    <property type="entry name" value="AA/rel_permease1"/>
</dbReference>
<keyword evidence="2 5" id="KW-0812">Transmembrane</keyword>
<keyword evidence="7" id="KW-1185">Reference proteome</keyword>
<feature type="transmembrane region" description="Helical" evidence="5">
    <location>
        <begin position="115"/>
        <end position="134"/>
    </location>
</feature>
<evidence type="ECO:0000256" key="1">
    <source>
        <dbReference type="ARBA" id="ARBA00004141"/>
    </source>
</evidence>
<feature type="transmembrane region" description="Helical" evidence="5">
    <location>
        <begin position="160"/>
        <end position="187"/>
    </location>
</feature>
<feature type="transmembrane region" description="Helical" evidence="5">
    <location>
        <begin position="494"/>
        <end position="513"/>
    </location>
</feature>
<evidence type="ECO:0000256" key="4">
    <source>
        <dbReference type="ARBA" id="ARBA00023136"/>
    </source>
</evidence>
<evidence type="ECO:0000256" key="2">
    <source>
        <dbReference type="ARBA" id="ARBA00022692"/>
    </source>
</evidence>
<feature type="transmembrane region" description="Helical" evidence="5">
    <location>
        <begin position="467"/>
        <end position="488"/>
    </location>
</feature>
<evidence type="ECO:0000256" key="5">
    <source>
        <dbReference type="SAM" id="Phobius"/>
    </source>
</evidence>
<dbReference type="GO" id="GO:0015171">
    <property type="term" value="F:amino acid transmembrane transporter activity"/>
    <property type="evidence" value="ECO:0007669"/>
    <property type="project" value="TreeGrafter"/>
</dbReference>
<evidence type="ECO:0000313" key="6">
    <source>
        <dbReference type="EMBL" id="DBA05285.1"/>
    </source>
</evidence>
<evidence type="ECO:0000313" key="7">
    <source>
        <dbReference type="Proteomes" id="UP001146120"/>
    </source>
</evidence>
<feature type="transmembrane region" description="Helical" evidence="5">
    <location>
        <begin position="194"/>
        <end position="213"/>
    </location>
</feature>
<dbReference type="Pfam" id="PF13520">
    <property type="entry name" value="AA_permease_2"/>
    <property type="match status" value="1"/>
</dbReference>
<evidence type="ECO:0000256" key="3">
    <source>
        <dbReference type="ARBA" id="ARBA00022989"/>
    </source>
</evidence>